<organism evidence="1 2">
    <name type="scientific">Xanthomonas phage KPhi1</name>
    <dbReference type="NCBI Taxonomy" id="1927017"/>
    <lineage>
        <taxon>Viruses</taxon>
        <taxon>Duplodnaviria</taxon>
        <taxon>Heunggongvirae</taxon>
        <taxon>Uroviricota</taxon>
        <taxon>Caudoviricetes</taxon>
        <taxon>Kantovirinae</taxon>
        <taxon>Beograduvirus</taxon>
        <taxon>Beograduvirus KPhi1</taxon>
    </lineage>
</organism>
<accession>A0A3G1GLG2</accession>
<reference evidence="1 2" key="1">
    <citation type="submission" date="2016-11" db="EMBL/GenBank/DDBJ databases">
        <authorList>
            <person name="Gasic K."/>
        </authorList>
    </citation>
    <scope>NUCLEOTIDE SEQUENCE [LARGE SCALE GENOMIC DNA]</scope>
</reference>
<dbReference type="Proteomes" id="UP000272247">
    <property type="component" value="Segment"/>
</dbReference>
<evidence type="ECO:0000313" key="2">
    <source>
        <dbReference type="Proteomes" id="UP000272247"/>
    </source>
</evidence>
<sequence length="252" mass="27517">MTSPNRRLSLEDVLDALFLRDDAPTPEMIVQACQAHAEFREEILEFAALQAAQAALPDVAESDLEVSDASVMRLQSHVLNLLYGAPPTRADADAVRQAVRSLAGQRLQAAAQAIDLGSTVLLHKVLTRAIIDTPRVVFVRLAQFLKVGVDGLVDALGPQLALHRSYKAADKPTMVKQESWEQAVAALAVDEAEKARLLVAYVNATPKEAHGSLLVDAQFLRDHFDRFTKVPLTSNPIKRVVSWTRRKLGGTA</sequence>
<gene>
    <name evidence="1" type="ORF">K1pha_41</name>
</gene>
<name>A0A3G1GLG2_9CAUD</name>
<evidence type="ECO:0000313" key="1">
    <source>
        <dbReference type="EMBL" id="APQ41920.1"/>
    </source>
</evidence>
<keyword evidence="2" id="KW-1185">Reference proteome</keyword>
<protein>
    <submittedName>
        <fullName evidence="1">Uncharacterized protein</fullName>
    </submittedName>
</protein>
<proteinExistence type="predicted"/>
<dbReference type="EMBL" id="KY210139">
    <property type="protein sequence ID" value="APQ41920.1"/>
    <property type="molecule type" value="Genomic_DNA"/>
</dbReference>